<dbReference type="Gene3D" id="3.40.190.290">
    <property type="match status" value="1"/>
</dbReference>
<reference evidence="6 7" key="1">
    <citation type="submission" date="2020-08" db="EMBL/GenBank/DDBJ databases">
        <title>Novel species isolated from subtropical streams in China.</title>
        <authorList>
            <person name="Lu H."/>
        </authorList>
    </citation>
    <scope>NUCLEOTIDE SEQUENCE [LARGE SCALE GENOMIC DNA]</scope>
    <source>
        <strain evidence="6 7">LX15W</strain>
    </source>
</reference>
<dbReference type="InterPro" id="IPR036388">
    <property type="entry name" value="WH-like_DNA-bd_sf"/>
</dbReference>
<evidence type="ECO:0000259" key="5">
    <source>
        <dbReference type="PROSITE" id="PS50931"/>
    </source>
</evidence>
<comment type="caution">
    <text evidence="6">The sequence shown here is derived from an EMBL/GenBank/DDBJ whole genome shotgun (WGS) entry which is preliminary data.</text>
</comment>
<keyword evidence="4" id="KW-0804">Transcription</keyword>
<dbReference type="PROSITE" id="PS50931">
    <property type="entry name" value="HTH_LYSR"/>
    <property type="match status" value="1"/>
</dbReference>
<dbReference type="RefSeq" id="WP_186941044.1">
    <property type="nucleotide sequence ID" value="NZ_JACOGA010000004.1"/>
</dbReference>
<dbReference type="InterPro" id="IPR036390">
    <property type="entry name" value="WH_DNA-bd_sf"/>
</dbReference>
<dbReference type="SUPFAM" id="SSF53850">
    <property type="entry name" value="Periplasmic binding protein-like II"/>
    <property type="match status" value="1"/>
</dbReference>
<dbReference type="InterPro" id="IPR000847">
    <property type="entry name" value="LysR_HTH_N"/>
</dbReference>
<protein>
    <submittedName>
        <fullName evidence="6">LysR family transcriptional regulator</fullName>
    </submittedName>
</protein>
<dbReference type="PANTHER" id="PTHR30537:SF35">
    <property type="entry name" value="TRANSCRIPTIONAL REGULATORY PROTEIN"/>
    <property type="match status" value="1"/>
</dbReference>
<dbReference type="Proteomes" id="UP000624279">
    <property type="component" value="Unassembled WGS sequence"/>
</dbReference>
<accession>A0ABR6Y8P7</accession>
<keyword evidence="3" id="KW-0238">DNA-binding</keyword>
<dbReference type="Gene3D" id="1.10.10.10">
    <property type="entry name" value="Winged helix-like DNA-binding domain superfamily/Winged helix DNA-binding domain"/>
    <property type="match status" value="1"/>
</dbReference>
<evidence type="ECO:0000256" key="2">
    <source>
        <dbReference type="ARBA" id="ARBA00023015"/>
    </source>
</evidence>
<sequence length="296" mass="33029">MDRLTAMLVFTEVARSGSFSLSAKKLAMSRAMVTRHIDVLESWLGARILQRTTRHVSITQAGEALLQHSRHLLSLVEQIEEESASQKHELRGQLKLTCGVALGQTHVAAILTKFVSQHPHLKIDLSASDDVVNLIEERIDIAIRVSNTPDPMLVARSLAVCDSVLVASPGYLEQFGLPQQPQDLLEHRCLSYANFGKCVWHLTRAEQHVEIAICSYLSSNETSVVLRYALEGGGIAMQPTFLVNEYLKQGKLSLVLPDWHPPSMHIYALYPSRRHLSPAVRALLDFLVLQFAQPAW</sequence>
<gene>
    <name evidence="6" type="ORF">H8K55_05325</name>
</gene>
<evidence type="ECO:0000313" key="7">
    <source>
        <dbReference type="Proteomes" id="UP000624279"/>
    </source>
</evidence>
<dbReference type="Pfam" id="PF00126">
    <property type="entry name" value="HTH_1"/>
    <property type="match status" value="1"/>
</dbReference>
<dbReference type="SUPFAM" id="SSF46785">
    <property type="entry name" value="Winged helix' DNA-binding domain"/>
    <property type="match status" value="1"/>
</dbReference>
<evidence type="ECO:0000256" key="1">
    <source>
        <dbReference type="ARBA" id="ARBA00009437"/>
    </source>
</evidence>
<keyword evidence="2" id="KW-0805">Transcription regulation</keyword>
<dbReference type="EMBL" id="JACOGA010000004">
    <property type="protein sequence ID" value="MBC3872998.1"/>
    <property type="molecule type" value="Genomic_DNA"/>
</dbReference>
<proteinExistence type="inferred from homology"/>
<comment type="similarity">
    <text evidence="1">Belongs to the LysR transcriptional regulatory family.</text>
</comment>
<dbReference type="PANTHER" id="PTHR30537">
    <property type="entry name" value="HTH-TYPE TRANSCRIPTIONAL REGULATOR"/>
    <property type="match status" value="1"/>
</dbReference>
<organism evidence="6 7">
    <name type="scientific">Undibacterium flavidum</name>
    <dbReference type="NCBI Taxonomy" id="2762297"/>
    <lineage>
        <taxon>Bacteria</taxon>
        <taxon>Pseudomonadati</taxon>
        <taxon>Pseudomonadota</taxon>
        <taxon>Betaproteobacteria</taxon>
        <taxon>Burkholderiales</taxon>
        <taxon>Oxalobacteraceae</taxon>
        <taxon>Undibacterium</taxon>
    </lineage>
</organism>
<dbReference type="InterPro" id="IPR058163">
    <property type="entry name" value="LysR-type_TF_proteobact-type"/>
</dbReference>
<dbReference type="Pfam" id="PF03466">
    <property type="entry name" value="LysR_substrate"/>
    <property type="match status" value="1"/>
</dbReference>
<evidence type="ECO:0000313" key="6">
    <source>
        <dbReference type="EMBL" id="MBC3872998.1"/>
    </source>
</evidence>
<name>A0ABR6Y8P7_9BURK</name>
<evidence type="ECO:0000256" key="4">
    <source>
        <dbReference type="ARBA" id="ARBA00023163"/>
    </source>
</evidence>
<dbReference type="CDD" id="cd08422">
    <property type="entry name" value="PBP2_CrgA_like"/>
    <property type="match status" value="1"/>
</dbReference>
<evidence type="ECO:0000256" key="3">
    <source>
        <dbReference type="ARBA" id="ARBA00023125"/>
    </source>
</evidence>
<feature type="domain" description="HTH lysR-type" evidence="5">
    <location>
        <begin position="1"/>
        <end position="59"/>
    </location>
</feature>
<dbReference type="InterPro" id="IPR005119">
    <property type="entry name" value="LysR_subst-bd"/>
</dbReference>
<keyword evidence="7" id="KW-1185">Reference proteome</keyword>